<dbReference type="GO" id="GO:0003677">
    <property type="term" value="F:DNA binding"/>
    <property type="evidence" value="ECO:0007669"/>
    <property type="project" value="UniProtKB-KW"/>
</dbReference>
<protein>
    <submittedName>
        <fullName evidence="7">NAC domain-containing protein 068_6D.1</fullName>
    </submittedName>
    <submittedName>
        <fullName evidence="6">NAC domain-containing protein 68</fullName>
    </submittedName>
</protein>
<dbReference type="AlphaFoldDB" id="A0A2P0YPG2"/>
<keyword evidence="4" id="KW-0539">Nucleus</keyword>
<proteinExistence type="evidence at transcript level"/>
<feature type="domain" description="NAC" evidence="5">
    <location>
        <begin position="22"/>
        <end position="160"/>
    </location>
</feature>
<dbReference type="ExpressionAtlas" id="A0A2P0YPG2">
    <property type="expression patterns" value="baseline"/>
</dbReference>
<evidence type="ECO:0000259" key="5">
    <source>
        <dbReference type="PROSITE" id="PS51005"/>
    </source>
</evidence>
<evidence type="ECO:0000256" key="1">
    <source>
        <dbReference type="ARBA" id="ARBA00023015"/>
    </source>
</evidence>
<dbReference type="GO" id="GO:0006355">
    <property type="term" value="P:regulation of DNA-templated transcription"/>
    <property type="evidence" value="ECO:0007669"/>
    <property type="project" value="InterPro"/>
</dbReference>
<organism evidence="6">
    <name type="scientific">Triticum aestivum</name>
    <name type="common">Wheat</name>
    <dbReference type="NCBI Taxonomy" id="4565"/>
    <lineage>
        <taxon>Eukaryota</taxon>
        <taxon>Viridiplantae</taxon>
        <taxon>Streptophyta</taxon>
        <taxon>Embryophyta</taxon>
        <taxon>Tracheophyta</taxon>
        <taxon>Spermatophyta</taxon>
        <taxon>Magnoliopsida</taxon>
        <taxon>Liliopsida</taxon>
        <taxon>Poales</taxon>
        <taxon>Poaceae</taxon>
        <taxon>BOP clade</taxon>
        <taxon>Pooideae</taxon>
        <taxon>Triticodae</taxon>
        <taxon>Triticeae</taxon>
        <taxon>Triticinae</taxon>
        <taxon>Triticum</taxon>
    </lineage>
</organism>
<reference evidence="6" key="1">
    <citation type="submission" date="2017-01" db="EMBL/GenBank/DDBJ databases">
        <title>Scale cloning and expression analysis of NAC in wheat (Triticum aestivum L.) under Stripe Rust and Powdery Mildew fungus stress based on RNA-seq Genome-widely.</title>
        <authorList>
            <person name="Lv S."/>
            <person name="Zhang H."/>
        </authorList>
    </citation>
    <scope>NUCLEOTIDE SEQUENCE</scope>
    <source>
        <tissue evidence="6">Leaves</tissue>
    </source>
</reference>
<dbReference type="EMBL" id="KY461043">
    <property type="protein sequence ID" value="AVG22601.1"/>
    <property type="molecule type" value="mRNA"/>
</dbReference>
<evidence type="ECO:0000313" key="6">
    <source>
        <dbReference type="EMBL" id="AVG22600.1"/>
    </source>
</evidence>
<dbReference type="PANTHER" id="PTHR31744:SF210">
    <property type="entry name" value="NAC DOMAIN-CONTAINING PROTEIN 86-LIKE"/>
    <property type="match status" value="1"/>
</dbReference>
<dbReference type="PROSITE" id="PS51005">
    <property type="entry name" value="NAC"/>
    <property type="match status" value="1"/>
</dbReference>
<evidence type="ECO:0000313" key="7">
    <source>
        <dbReference type="EMBL" id="AVG22601.1"/>
    </source>
</evidence>
<keyword evidence="1" id="KW-0805">Transcription regulation</keyword>
<keyword evidence="3" id="KW-0804">Transcription</keyword>
<evidence type="ECO:0000256" key="2">
    <source>
        <dbReference type="ARBA" id="ARBA00023125"/>
    </source>
</evidence>
<dbReference type="InterPro" id="IPR036093">
    <property type="entry name" value="NAC_dom_sf"/>
</dbReference>
<dbReference type="SUPFAM" id="SSF101941">
    <property type="entry name" value="NAC domain"/>
    <property type="match status" value="1"/>
</dbReference>
<evidence type="ECO:0000256" key="4">
    <source>
        <dbReference type="ARBA" id="ARBA00023242"/>
    </source>
</evidence>
<keyword evidence="2" id="KW-0238">DNA-binding</keyword>
<dbReference type="Gene3D" id="2.170.150.80">
    <property type="entry name" value="NAC domain"/>
    <property type="match status" value="1"/>
</dbReference>
<dbReference type="PANTHER" id="PTHR31744">
    <property type="entry name" value="PROTEIN CUP-SHAPED COTYLEDON 2-RELATED"/>
    <property type="match status" value="1"/>
</dbReference>
<name>A0A2P0YPG2_WHEAT</name>
<gene>
    <name evidence="6" type="primary">NAC68</name>
    <name evidence="7" type="synonym">NAC068_6D.1</name>
</gene>
<dbReference type="InterPro" id="IPR003441">
    <property type="entry name" value="NAC-dom"/>
</dbReference>
<dbReference type="EMBL" id="KY461042">
    <property type="protein sequence ID" value="AVG22600.1"/>
    <property type="molecule type" value="mRNA"/>
</dbReference>
<sequence>MLKPVICARTSMYPPLARSTLLNSSISDSWSDEELVLFLVERKEGNSLPENVLSTWTFLLLIHQSPPLGNIWYLNWSDDQQSYCNGERANIRKTKKGYWKCIDAIRIPTSTSIVGVKFNLEFYEGEPPSGKRTQWVMHEYQLEQNDEANVPQSLRTIFLQGNKKLNTEDGLVTLSSNCPYDCMESEMEEWNTATNSQVVDERSSDVKDISTRSRDMKKAFKGFIFTSQ</sequence>
<accession>A0A2P0YPG2</accession>
<dbReference type="Pfam" id="PF02365">
    <property type="entry name" value="NAM"/>
    <property type="match status" value="1"/>
</dbReference>
<evidence type="ECO:0000256" key="3">
    <source>
        <dbReference type="ARBA" id="ARBA00023163"/>
    </source>
</evidence>